<sequence>FLIVPNNLFLKCEHEKYDHPERRENTKSQTDIKQYRFIPYGRREYEGQKKHAKRQHAKINEFCDEIERLRCLITNLEAENRQSILTLIVFILVNL</sequence>
<dbReference type="AlphaFoldDB" id="A0A9N9JR61"/>
<proteinExistence type="predicted"/>
<feature type="non-terminal residue" evidence="1">
    <location>
        <position position="1"/>
    </location>
</feature>
<name>A0A9N9JR61_9GLOM</name>
<protein>
    <submittedName>
        <fullName evidence="1">25072_t:CDS:1</fullName>
    </submittedName>
</protein>
<keyword evidence="2" id="KW-1185">Reference proteome</keyword>
<evidence type="ECO:0000313" key="1">
    <source>
        <dbReference type="EMBL" id="CAG8790256.1"/>
    </source>
</evidence>
<organism evidence="1 2">
    <name type="scientific">Dentiscutata erythropus</name>
    <dbReference type="NCBI Taxonomy" id="1348616"/>
    <lineage>
        <taxon>Eukaryota</taxon>
        <taxon>Fungi</taxon>
        <taxon>Fungi incertae sedis</taxon>
        <taxon>Mucoromycota</taxon>
        <taxon>Glomeromycotina</taxon>
        <taxon>Glomeromycetes</taxon>
        <taxon>Diversisporales</taxon>
        <taxon>Gigasporaceae</taxon>
        <taxon>Dentiscutata</taxon>
    </lineage>
</organism>
<dbReference type="Proteomes" id="UP000789405">
    <property type="component" value="Unassembled WGS sequence"/>
</dbReference>
<reference evidence="1" key="1">
    <citation type="submission" date="2021-06" db="EMBL/GenBank/DDBJ databases">
        <authorList>
            <person name="Kallberg Y."/>
            <person name="Tangrot J."/>
            <person name="Rosling A."/>
        </authorList>
    </citation>
    <scope>NUCLEOTIDE SEQUENCE</scope>
    <source>
        <strain evidence="1">MA453B</strain>
    </source>
</reference>
<gene>
    <name evidence="1" type="ORF">DERYTH_LOCUS21270</name>
</gene>
<evidence type="ECO:0000313" key="2">
    <source>
        <dbReference type="Proteomes" id="UP000789405"/>
    </source>
</evidence>
<accession>A0A9N9JR61</accession>
<dbReference type="EMBL" id="CAJVPY010026781">
    <property type="protein sequence ID" value="CAG8790256.1"/>
    <property type="molecule type" value="Genomic_DNA"/>
</dbReference>
<comment type="caution">
    <text evidence="1">The sequence shown here is derived from an EMBL/GenBank/DDBJ whole genome shotgun (WGS) entry which is preliminary data.</text>
</comment>